<name>A0A3P3WB87_9FLAO</name>
<evidence type="ECO:0000256" key="3">
    <source>
        <dbReference type="ARBA" id="ARBA00022475"/>
    </source>
</evidence>
<dbReference type="GO" id="GO:0005886">
    <property type="term" value="C:plasma membrane"/>
    <property type="evidence" value="ECO:0007669"/>
    <property type="project" value="UniProtKB-SubCell"/>
</dbReference>
<sequence>MKNYLFLAAAILCETLATSFLKKTEQFTKPLPTLIFAIGMIASFYLLSHAVKGIPVGIAYAIWSGVGIVLISAIGYFVYKQTLDLPAIIGLLFIISGVIIINLFSKSAAH</sequence>
<dbReference type="GO" id="GO:0031460">
    <property type="term" value="P:glycine betaine transport"/>
    <property type="evidence" value="ECO:0007669"/>
    <property type="project" value="TreeGrafter"/>
</dbReference>
<dbReference type="InterPro" id="IPR000390">
    <property type="entry name" value="Small_drug/metabolite_transptr"/>
</dbReference>
<dbReference type="GO" id="GO:1990961">
    <property type="term" value="P:xenobiotic detoxification by transmembrane export across the plasma membrane"/>
    <property type="evidence" value="ECO:0007669"/>
    <property type="project" value="UniProtKB-ARBA"/>
</dbReference>
<dbReference type="InterPro" id="IPR045324">
    <property type="entry name" value="Small_multidrug_res"/>
</dbReference>
<dbReference type="SUPFAM" id="SSF103481">
    <property type="entry name" value="Multidrug resistance efflux transporter EmrE"/>
    <property type="match status" value="1"/>
</dbReference>
<comment type="subcellular location">
    <subcellularLocation>
        <location evidence="1 8">Cell membrane</location>
        <topology evidence="1 8">Multi-pass membrane protein</topology>
    </subcellularLocation>
</comment>
<accession>A0A3P3WB87</accession>
<organism evidence="10 11">
    <name type="scientific">Paenimyroides tangerinum</name>
    <dbReference type="NCBI Taxonomy" id="2488728"/>
    <lineage>
        <taxon>Bacteria</taxon>
        <taxon>Pseudomonadati</taxon>
        <taxon>Bacteroidota</taxon>
        <taxon>Flavobacteriia</taxon>
        <taxon>Flavobacteriales</taxon>
        <taxon>Flavobacteriaceae</taxon>
        <taxon>Paenimyroides</taxon>
    </lineage>
</organism>
<keyword evidence="11" id="KW-1185">Reference proteome</keyword>
<dbReference type="GO" id="GO:0015220">
    <property type="term" value="F:choline transmembrane transporter activity"/>
    <property type="evidence" value="ECO:0007669"/>
    <property type="project" value="TreeGrafter"/>
</dbReference>
<keyword evidence="2" id="KW-0813">Transport</keyword>
<proteinExistence type="inferred from homology"/>
<reference evidence="10 11" key="1">
    <citation type="submission" date="2018-11" db="EMBL/GenBank/DDBJ databases">
        <title>Flavobacterium sp. nov., YIM 102701-2 draft genome.</title>
        <authorList>
            <person name="Li G."/>
            <person name="Jiang Y."/>
        </authorList>
    </citation>
    <scope>NUCLEOTIDE SEQUENCE [LARGE SCALE GENOMIC DNA]</scope>
    <source>
        <strain evidence="10 11">YIM 102701-2</strain>
    </source>
</reference>
<dbReference type="AlphaFoldDB" id="A0A3P3WB87"/>
<evidence type="ECO:0000313" key="10">
    <source>
        <dbReference type="EMBL" id="RRJ91266.1"/>
    </source>
</evidence>
<evidence type="ECO:0000313" key="11">
    <source>
        <dbReference type="Proteomes" id="UP000275719"/>
    </source>
</evidence>
<dbReference type="EMBL" id="RQVQ01000011">
    <property type="protein sequence ID" value="RRJ91266.1"/>
    <property type="molecule type" value="Genomic_DNA"/>
</dbReference>
<feature type="transmembrane region" description="Helical" evidence="9">
    <location>
        <begin position="58"/>
        <end position="79"/>
    </location>
</feature>
<dbReference type="OrthoDB" id="21828at2"/>
<evidence type="ECO:0000256" key="2">
    <source>
        <dbReference type="ARBA" id="ARBA00022448"/>
    </source>
</evidence>
<keyword evidence="4 8" id="KW-0812">Transmembrane</keyword>
<evidence type="ECO:0000256" key="4">
    <source>
        <dbReference type="ARBA" id="ARBA00022692"/>
    </source>
</evidence>
<dbReference type="Pfam" id="PF00893">
    <property type="entry name" value="Multi_Drug_Res"/>
    <property type="match status" value="1"/>
</dbReference>
<dbReference type="GO" id="GO:0015199">
    <property type="term" value="F:amino-acid betaine transmembrane transporter activity"/>
    <property type="evidence" value="ECO:0007669"/>
    <property type="project" value="TreeGrafter"/>
</dbReference>
<dbReference type="Proteomes" id="UP000275719">
    <property type="component" value="Unassembled WGS sequence"/>
</dbReference>
<comment type="caution">
    <text evidence="10">The sequence shown here is derived from an EMBL/GenBank/DDBJ whole genome shotgun (WGS) entry which is preliminary data.</text>
</comment>
<feature type="transmembrane region" description="Helical" evidence="9">
    <location>
        <begin position="85"/>
        <end position="104"/>
    </location>
</feature>
<keyword evidence="5 9" id="KW-1133">Transmembrane helix</keyword>
<gene>
    <name evidence="10" type="ORF">EG240_06235</name>
</gene>
<keyword evidence="3" id="KW-1003">Cell membrane</keyword>
<evidence type="ECO:0000256" key="1">
    <source>
        <dbReference type="ARBA" id="ARBA00004651"/>
    </source>
</evidence>
<dbReference type="FunFam" id="1.10.3730.20:FF:000001">
    <property type="entry name" value="Quaternary ammonium compound resistance transporter SugE"/>
    <property type="match status" value="1"/>
</dbReference>
<dbReference type="InterPro" id="IPR037185">
    <property type="entry name" value="EmrE-like"/>
</dbReference>
<dbReference type="PANTHER" id="PTHR30561:SF1">
    <property type="entry name" value="MULTIDRUG TRANSPORTER EMRE"/>
    <property type="match status" value="1"/>
</dbReference>
<comment type="similarity">
    <text evidence="7 8">Belongs to the drug/metabolite transporter (DMT) superfamily. Small multidrug resistance (SMR) (TC 2.A.7.1) family.</text>
</comment>
<evidence type="ECO:0000256" key="8">
    <source>
        <dbReference type="RuleBase" id="RU003942"/>
    </source>
</evidence>
<dbReference type="Gene3D" id="1.10.3730.20">
    <property type="match status" value="1"/>
</dbReference>
<evidence type="ECO:0000256" key="9">
    <source>
        <dbReference type="SAM" id="Phobius"/>
    </source>
</evidence>
<evidence type="ECO:0000256" key="7">
    <source>
        <dbReference type="ARBA" id="ARBA00038032"/>
    </source>
</evidence>
<evidence type="ECO:0000256" key="5">
    <source>
        <dbReference type="ARBA" id="ARBA00022989"/>
    </source>
</evidence>
<keyword evidence="6 9" id="KW-0472">Membrane</keyword>
<feature type="transmembrane region" description="Helical" evidence="9">
    <location>
        <begin position="33"/>
        <end position="51"/>
    </location>
</feature>
<dbReference type="GO" id="GO:0015297">
    <property type="term" value="F:antiporter activity"/>
    <property type="evidence" value="ECO:0007669"/>
    <property type="project" value="TreeGrafter"/>
</dbReference>
<dbReference type="PANTHER" id="PTHR30561">
    <property type="entry name" value="SMR FAMILY PROTON-DEPENDENT DRUG EFFLUX TRANSPORTER SUGE"/>
    <property type="match status" value="1"/>
</dbReference>
<protein>
    <submittedName>
        <fullName evidence="10">Multidrug efflux SMR transporter</fullName>
    </submittedName>
</protein>
<evidence type="ECO:0000256" key="6">
    <source>
        <dbReference type="ARBA" id="ARBA00023136"/>
    </source>
</evidence>
<dbReference type="RefSeq" id="WP_125018534.1">
    <property type="nucleotide sequence ID" value="NZ_RQVQ01000011.1"/>
</dbReference>